<dbReference type="SUPFAM" id="SSF51395">
    <property type="entry name" value="FMN-linked oxidoreductases"/>
    <property type="match status" value="1"/>
</dbReference>
<evidence type="ECO:0000256" key="3">
    <source>
        <dbReference type="ARBA" id="ARBA00022643"/>
    </source>
</evidence>
<dbReference type="GO" id="GO:0003959">
    <property type="term" value="F:NADPH dehydrogenase activity"/>
    <property type="evidence" value="ECO:0007669"/>
    <property type="project" value="InterPro"/>
</dbReference>
<organism evidence="7 8">
    <name type="scientific">Phlebiopsis gigantea (strain 11061_1 CR5-6)</name>
    <name type="common">White-rot fungus</name>
    <name type="synonym">Peniophora gigantea</name>
    <dbReference type="NCBI Taxonomy" id="745531"/>
    <lineage>
        <taxon>Eukaryota</taxon>
        <taxon>Fungi</taxon>
        <taxon>Dikarya</taxon>
        <taxon>Basidiomycota</taxon>
        <taxon>Agaricomycotina</taxon>
        <taxon>Agaricomycetes</taxon>
        <taxon>Polyporales</taxon>
        <taxon>Phanerochaetaceae</taxon>
        <taxon>Phlebiopsis</taxon>
    </lineage>
</organism>
<dbReference type="STRING" id="745531.A0A0C3SDT6"/>
<dbReference type="Gene3D" id="3.20.20.70">
    <property type="entry name" value="Aldolase class I"/>
    <property type="match status" value="1"/>
</dbReference>
<protein>
    <recommendedName>
        <fullName evidence="6">NADH:flavin oxidoreductase/NADH oxidase N-terminal domain-containing protein</fullName>
    </recommendedName>
</protein>
<evidence type="ECO:0000256" key="2">
    <source>
        <dbReference type="ARBA" id="ARBA00022630"/>
    </source>
</evidence>
<evidence type="ECO:0000313" key="7">
    <source>
        <dbReference type="EMBL" id="KIP12132.1"/>
    </source>
</evidence>
<reference evidence="7 8" key="1">
    <citation type="journal article" date="2014" name="PLoS Genet.">
        <title>Analysis of the Phlebiopsis gigantea genome, transcriptome and secretome provides insight into its pioneer colonization strategies of wood.</title>
        <authorList>
            <person name="Hori C."/>
            <person name="Ishida T."/>
            <person name="Igarashi K."/>
            <person name="Samejima M."/>
            <person name="Suzuki H."/>
            <person name="Master E."/>
            <person name="Ferreira P."/>
            <person name="Ruiz-Duenas F.J."/>
            <person name="Held B."/>
            <person name="Canessa P."/>
            <person name="Larrondo L.F."/>
            <person name="Schmoll M."/>
            <person name="Druzhinina I.S."/>
            <person name="Kubicek C.P."/>
            <person name="Gaskell J.A."/>
            <person name="Kersten P."/>
            <person name="St John F."/>
            <person name="Glasner J."/>
            <person name="Sabat G."/>
            <person name="Splinter BonDurant S."/>
            <person name="Syed K."/>
            <person name="Yadav J."/>
            <person name="Mgbeahuruike A.C."/>
            <person name="Kovalchuk A."/>
            <person name="Asiegbu F.O."/>
            <person name="Lackner G."/>
            <person name="Hoffmeister D."/>
            <person name="Rencoret J."/>
            <person name="Gutierrez A."/>
            <person name="Sun H."/>
            <person name="Lindquist E."/>
            <person name="Barry K."/>
            <person name="Riley R."/>
            <person name="Grigoriev I.V."/>
            <person name="Henrissat B."/>
            <person name="Kues U."/>
            <person name="Berka R.M."/>
            <person name="Martinez A.T."/>
            <person name="Covert S.F."/>
            <person name="Blanchette R.A."/>
            <person name="Cullen D."/>
        </authorList>
    </citation>
    <scope>NUCLEOTIDE SEQUENCE [LARGE SCALE GENOMIC DNA]</scope>
    <source>
        <strain evidence="7 8">11061_1 CR5-6</strain>
    </source>
</reference>
<keyword evidence="4" id="KW-0521">NADP</keyword>
<dbReference type="Proteomes" id="UP000053257">
    <property type="component" value="Unassembled WGS sequence"/>
</dbReference>
<keyword evidence="8" id="KW-1185">Reference proteome</keyword>
<dbReference type="PANTHER" id="PTHR43303:SF4">
    <property type="entry name" value="NADPH DEHYDROGENASE C23G7.10C-RELATED"/>
    <property type="match status" value="1"/>
</dbReference>
<evidence type="ECO:0000259" key="6">
    <source>
        <dbReference type="Pfam" id="PF00724"/>
    </source>
</evidence>
<keyword evidence="5" id="KW-0560">Oxidoreductase</keyword>
<proteinExistence type="predicted"/>
<dbReference type="InterPro" id="IPR044152">
    <property type="entry name" value="YqjM-like"/>
</dbReference>
<dbReference type="GO" id="GO:0010181">
    <property type="term" value="F:FMN binding"/>
    <property type="evidence" value="ECO:0007669"/>
    <property type="project" value="InterPro"/>
</dbReference>
<comment type="cofactor">
    <cofactor evidence="1">
        <name>FMN</name>
        <dbReference type="ChEBI" id="CHEBI:58210"/>
    </cofactor>
</comment>
<keyword evidence="2" id="KW-0285">Flavoprotein</keyword>
<feature type="domain" description="NADH:flavin oxidoreductase/NADH oxidase N-terminal" evidence="6">
    <location>
        <begin position="42"/>
        <end position="388"/>
    </location>
</feature>
<keyword evidence="3" id="KW-0288">FMN</keyword>
<name>A0A0C3SDT6_PHLG1</name>
<dbReference type="InterPro" id="IPR013785">
    <property type="entry name" value="Aldolase_TIM"/>
</dbReference>
<dbReference type="AlphaFoldDB" id="A0A0C3SDT6"/>
<evidence type="ECO:0000256" key="4">
    <source>
        <dbReference type="ARBA" id="ARBA00022857"/>
    </source>
</evidence>
<dbReference type="CDD" id="cd02932">
    <property type="entry name" value="OYE_YqiM_FMN"/>
    <property type="match status" value="1"/>
</dbReference>
<evidence type="ECO:0000313" key="8">
    <source>
        <dbReference type="Proteomes" id="UP000053257"/>
    </source>
</evidence>
<dbReference type="EMBL" id="KN840441">
    <property type="protein sequence ID" value="KIP12132.1"/>
    <property type="molecule type" value="Genomic_DNA"/>
</dbReference>
<evidence type="ECO:0000256" key="1">
    <source>
        <dbReference type="ARBA" id="ARBA00001917"/>
    </source>
</evidence>
<dbReference type="Pfam" id="PF00724">
    <property type="entry name" value="Oxidored_FMN"/>
    <property type="match status" value="1"/>
</dbReference>
<dbReference type="HOGENOM" id="CLU_012153_2_1_1"/>
<dbReference type="OrthoDB" id="72788at2759"/>
<dbReference type="GO" id="GO:0050661">
    <property type="term" value="F:NADP binding"/>
    <property type="evidence" value="ECO:0007669"/>
    <property type="project" value="InterPro"/>
</dbReference>
<evidence type="ECO:0000256" key="5">
    <source>
        <dbReference type="ARBA" id="ARBA00023002"/>
    </source>
</evidence>
<accession>A0A0C3SDT6</accession>
<sequence>MSSQPLQYENTPAPGIPYFTPAQIPAAGTAVDPQPDGKPIPKLFTPLRIRGVEFQNRIWLPPLCQYSAKNGVPTAWHMAHLGGILSRGPSLTLFEATAVTPEGRITPEDLGLWNDEQAAAFAEIVTFAHSQNQKIGIQLAHAGRKASMVAPWLSFNAKATEELDGWPDDVLGPSAVAHGPGYCEPKALTVEGIERIKTAFVEAAKRAVKAGFDVIQIHSAHGYLLHEFLSPIANKRTDKYGGSFENRTRLHIEIIDAVRAVIPEDMPLFMRISGSDLLENTLPDEPSWRVEDSARLADLVATHGIDLIDVSSGGVHHLQELGLVAKGRSKAYQAHLSEHIRKAVQGRILVTAVGGITTGHLAEEVLQNGSADAVFVGRYLTKNPGAVWQFAEELGVVISQPNQIEWGFLGRGVGRTKASATKL</sequence>
<gene>
    <name evidence="7" type="ORF">PHLGIDRAFT_369368</name>
</gene>
<dbReference type="InterPro" id="IPR001155">
    <property type="entry name" value="OxRdtase_FMN_N"/>
</dbReference>
<dbReference type="PANTHER" id="PTHR43303">
    <property type="entry name" value="NADPH DEHYDROGENASE C23G7.10C-RELATED"/>
    <property type="match status" value="1"/>
</dbReference>